<comment type="caution">
    <text evidence="1">The sequence shown here is derived from an EMBL/GenBank/DDBJ whole genome shotgun (WGS) entry which is preliminary data.</text>
</comment>
<dbReference type="Proteomes" id="UP000254258">
    <property type="component" value="Unassembled WGS sequence"/>
</dbReference>
<accession>A0A370X5A5</accession>
<dbReference type="RefSeq" id="WP_115494221.1">
    <property type="nucleotide sequence ID" value="NZ_QRBE01000002.1"/>
</dbReference>
<sequence length="88" mass="10489">MDKVAFFQRAVRALKENATYSQHDDSWTIGIPQLRMIIADLLKQQPEEMLPSYILILEEGVRRGFWKIDYDHEYVTDIVVIRQLNDHR</sequence>
<name>A0A370X5A5_9GAMM</name>
<evidence type="ECO:0000313" key="2">
    <source>
        <dbReference type="Proteomes" id="UP000254258"/>
    </source>
</evidence>
<organism evidence="1 2">
    <name type="scientific">Dyella monticola</name>
    <dbReference type="NCBI Taxonomy" id="1927958"/>
    <lineage>
        <taxon>Bacteria</taxon>
        <taxon>Pseudomonadati</taxon>
        <taxon>Pseudomonadota</taxon>
        <taxon>Gammaproteobacteria</taxon>
        <taxon>Lysobacterales</taxon>
        <taxon>Rhodanobacteraceae</taxon>
        <taxon>Dyella</taxon>
    </lineage>
</organism>
<evidence type="ECO:0000313" key="1">
    <source>
        <dbReference type="EMBL" id="RDS83512.1"/>
    </source>
</evidence>
<protein>
    <submittedName>
        <fullName evidence="1">Uncharacterized protein</fullName>
    </submittedName>
</protein>
<gene>
    <name evidence="1" type="ORF">DWU98_03990</name>
</gene>
<reference evidence="1 2" key="1">
    <citation type="submission" date="2018-07" db="EMBL/GenBank/DDBJ databases">
        <title>Dyella monticola sp. nov. and Dyella psychrodurans sp. nov. isolated from monsoon evergreen broad-leaved forest soil of Dinghu Mountain, China.</title>
        <authorList>
            <person name="Gao Z."/>
            <person name="Qiu L."/>
        </authorList>
    </citation>
    <scope>NUCLEOTIDE SEQUENCE [LARGE SCALE GENOMIC DNA]</scope>
    <source>
        <strain evidence="1 2">4G-K06</strain>
    </source>
</reference>
<dbReference type="EMBL" id="QRBE01000002">
    <property type="protein sequence ID" value="RDS83512.1"/>
    <property type="molecule type" value="Genomic_DNA"/>
</dbReference>
<keyword evidence="2" id="KW-1185">Reference proteome</keyword>
<proteinExistence type="predicted"/>
<dbReference type="AlphaFoldDB" id="A0A370X5A5"/>